<keyword evidence="3 7" id="KW-0812">Transmembrane</keyword>
<comment type="subcellular location">
    <subcellularLocation>
        <location evidence="1">Cell membrane</location>
        <topology evidence="1">Multi-pass membrane protein</topology>
    </subcellularLocation>
</comment>
<feature type="transmembrane region" description="Helical" evidence="7">
    <location>
        <begin position="84"/>
        <end position="106"/>
    </location>
</feature>
<dbReference type="OrthoDB" id="5241534at2"/>
<evidence type="ECO:0000256" key="6">
    <source>
        <dbReference type="SAM" id="MobiDB-lite"/>
    </source>
</evidence>
<proteinExistence type="predicted"/>
<dbReference type="GO" id="GO:0005886">
    <property type="term" value="C:plasma membrane"/>
    <property type="evidence" value="ECO:0007669"/>
    <property type="project" value="UniProtKB-SubCell"/>
</dbReference>
<dbReference type="Proteomes" id="UP000199352">
    <property type="component" value="Unassembled WGS sequence"/>
</dbReference>
<evidence type="ECO:0000256" key="4">
    <source>
        <dbReference type="ARBA" id="ARBA00022989"/>
    </source>
</evidence>
<feature type="transmembrane region" description="Helical" evidence="7">
    <location>
        <begin position="150"/>
        <end position="172"/>
    </location>
</feature>
<dbReference type="AlphaFoldDB" id="A0A1H8ZIQ1"/>
<feature type="transmembrane region" description="Helical" evidence="7">
    <location>
        <begin position="376"/>
        <end position="396"/>
    </location>
</feature>
<reference evidence="9" key="1">
    <citation type="submission" date="2016-10" db="EMBL/GenBank/DDBJ databases">
        <authorList>
            <person name="Varghese N."/>
            <person name="Submissions S."/>
        </authorList>
    </citation>
    <scope>NUCLEOTIDE SEQUENCE [LARGE SCALE GENOMIC DNA]</scope>
    <source>
        <strain evidence="9">CGMCC 4.3525</strain>
    </source>
</reference>
<feature type="transmembrane region" description="Helical" evidence="7">
    <location>
        <begin position="346"/>
        <end position="364"/>
    </location>
</feature>
<feature type="transmembrane region" description="Helical" evidence="7">
    <location>
        <begin position="118"/>
        <end position="138"/>
    </location>
</feature>
<keyword evidence="9" id="KW-1185">Reference proteome</keyword>
<dbReference type="STRING" id="402600.SAMN05216188_10147"/>
<feature type="transmembrane region" description="Helical" evidence="7">
    <location>
        <begin position="307"/>
        <end position="326"/>
    </location>
</feature>
<evidence type="ECO:0000256" key="7">
    <source>
        <dbReference type="SAM" id="Phobius"/>
    </source>
</evidence>
<protein>
    <submittedName>
        <fullName evidence="8">Membrane protein involved in the export of O-antigen and teichoic acid</fullName>
    </submittedName>
</protein>
<feature type="transmembrane region" description="Helical" evidence="7">
    <location>
        <begin position="44"/>
        <end position="63"/>
    </location>
</feature>
<keyword evidence="4 7" id="KW-1133">Transmembrane helix</keyword>
<organism evidence="8 9">
    <name type="scientific">Lentzea xinjiangensis</name>
    <dbReference type="NCBI Taxonomy" id="402600"/>
    <lineage>
        <taxon>Bacteria</taxon>
        <taxon>Bacillati</taxon>
        <taxon>Actinomycetota</taxon>
        <taxon>Actinomycetes</taxon>
        <taxon>Pseudonocardiales</taxon>
        <taxon>Pseudonocardiaceae</taxon>
        <taxon>Lentzea</taxon>
    </lineage>
</organism>
<evidence type="ECO:0000256" key="5">
    <source>
        <dbReference type="ARBA" id="ARBA00023136"/>
    </source>
</evidence>
<gene>
    <name evidence="8" type="ORF">SAMN05216188_10147</name>
</gene>
<accession>A0A1H8ZIQ1</accession>
<feature type="transmembrane region" description="Helical" evidence="7">
    <location>
        <begin position="178"/>
        <end position="202"/>
    </location>
</feature>
<feature type="transmembrane region" description="Helical" evidence="7">
    <location>
        <begin position="402"/>
        <end position="422"/>
    </location>
</feature>
<evidence type="ECO:0000256" key="2">
    <source>
        <dbReference type="ARBA" id="ARBA00022475"/>
    </source>
</evidence>
<feature type="region of interest" description="Disordered" evidence="6">
    <location>
        <begin position="427"/>
        <end position="451"/>
    </location>
</feature>
<dbReference type="InterPro" id="IPR050833">
    <property type="entry name" value="Poly_Biosynth_Transport"/>
</dbReference>
<dbReference type="RefSeq" id="WP_089948137.1">
    <property type="nucleotide sequence ID" value="NZ_FOFR01000001.1"/>
</dbReference>
<evidence type="ECO:0000313" key="8">
    <source>
        <dbReference type="EMBL" id="SEP64175.1"/>
    </source>
</evidence>
<evidence type="ECO:0000256" key="3">
    <source>
        <dbReference type="ARBA" id="ARBA00022692"/>
    </source>
</evidence>
<evidence type="ECO:0000313" key="9">
    <source>
        <dbReference type="Proteomes" id="UP000199352"/>
    </source>
</evidence>
<keyword evidence="2" id="KW-1003">Cell membrane</keyword>
<dbReference type="PANTHER" id="PTHR30250:SF11">
    <property type="entry name" value="O-ANTIGEN TRANSPORTER-RELATED"/>
    <property type="match status" value="1"/>
</dbReference>
<feature type="transmembrane region" description="Helical" evidence="7">
    <location>
        <begin position="12"/>
        <end position="32"/>
    </location>
</feature>
<sequence>MDRLRFLRSPMALMGIGLGMVVLSGFTFIPLITRSGVDESGITALISLYFLVNTIALGAFSGVEQEMSRAVSRERALGRPVLPVARLVARQAVVLFLLIGALIAVLSPLLVDRTMNGHWELLAALVVGVFATACASAVRGALAGAERFGLYAATLATEGLTRLVPWAVLALLQVGSAWLFAVIFVLGQVFAALLGVGGLWLTGAGGPRQVSSTAPASGVEGSGRMWLGISAGLALLAVASLTNQAVVNLPPVVINAIAQPEVATAIAGAITLTRLPMFAFVPLQTTLLPRLTASAARGDRRSVRTQTLRTVAVCAALGLLGIVLLATAGPQLLALLLGRPASLSNATLAALGIGTVFLMAANVTQPALVALGKHRTVLVASLTGVAAMTLTFVLPVDPTTTAVLATSAGPVAVMAVMAVVLLRATGGGHHQTPPDDAPATAPAELRERTTR</sequence>
<keyword evidence="5 7" id="KW-0472">Membrane</keyword>
<evidence type="ECO:0000256" key="1">
    <source>
        <dbReference type="ARBA" id="ARBA00004651"/>
    </source>
</evidence>
<dbReference type="EMBL" id="FOFR01000001">
    <property type="protein sequence ID" value="SEP64175.1"/>
    <property type="molecule type" value="Genomic_DNA"/>
</dbReference>
<name>A0A1H8ZIQ1_9PSEU</name>
<dbReference type="PANTHER" id="PTHR30250">
    <property type="entry name" value="PST FAMILY PREDICTED COLANIC ACID TRANSPORTER"/>
    <property type="match status" value="1"/>
</dbReference>